<evidence type="ECO:0000256" key="12">
    <source>
        <dbReference type="ARBA" id="ARBA00023180"/>
    </source>
</evidence>
<evidence type="ECO:0000256" key="10">
    <source>
        <dbReference type="ARBA" id="ARBA00023157"/>
    </source>
</evidence>
<keyword evidence="12" id="KW-0325">Glycoprotein</keyword>
<dbReference type="InterPro" id="IPR017452">
    <property type="entry name" value="GPCR_Rhodpsn_7TM"/>
</dbReference>
<keyword evidence="7 15" id="KW-0157">Chromophore</keyword>
<evidence type="ECO:0000256" key="15">
    <source>
        <dbReference type="RuleBase" id="RU004951"/>
    </source>
</evidence>
<evidence type="ECO:0000313" key="19">
    <source>
        <dbReference type="Proteomes" id="UP000823941"/>
    </source>
</evidence>
<dbReference type="InterPro" id="IPR027430">
    <property type="entry name" value="Retinal_BS"/>
</dbReference>
<name>A0ABQ7QT45_PLUXY</name>
<dbReference type="PRINTS" id="PR00237">
    <property type="entry name" value="GPCRRHODOPSN"/>
</dbReference>
<feature type="region of interest" description="Disordered" evidence="16">
    <location>
        <begin position="507"/>
        <end position="573"/>
    </location>
</feature>
<dbReference type="PROSITE" id="PS00238">
    <property type="entry name" value="OPSIN"/>
    <property type="match status" value="1"/>
</dbReference>
<keyword evidence="8 15" id="KW-0297">G-protein coupled receptor</keyword>
<reference evidence="18 19" key="1">
    <citation type="submission" date="2021-06" db="EMBL/GenBank/DDBJ databases">
        <title>A haploid diamondback moth (Plutella xylostella L.) genome assembly resolves 31 chromosomes and identifies a diamide resistance mutation.</title>
        <authorList>
            <person name="Ward C.M."/>
            <person name="Perry K.D."/>
            <person name="Baker G."/>
            <person name="Powis K."/>
            <person name="Heckel D.G."/>
            <person name="Baxter S.W."/>
        </authorList>
    </citation>
    <scope>NUCLEOTIDE SEQUENCE [LARGE SCALE GENOMIC DNA]</scope>
    <source>
        <strain evidence="18 19">LV</strain>
        <tissue evidence="18">Single pupa</tissue>
    </source>
</reference>
<evidence type="ECO:0000256" key="2">
    <source>
        <dbReference type="ARBA" id="ARBA00022543"/>
    </source>
</evidence>
<dbReference type="SMART" id="SM01381">
    <property type="entry name" value="7TM_GPCR_Srsx"/>
    <property type="match status" value="1"/>
</dbReference>
<evidence type="ECO:0000256" key="14">
    <source>
        <dbReference type="ARBA" id="ARBA00023305"/>
    </source>
</evidence>
<dbReference type="PRINTS" id="PR00577">
    <property type="entry name" value="OPSINRH3RH4"/>
</dbReference>
<dbReference type="InterPro" id="IPR050125">
    <property type="entry name" value="GPCR_opsins"/>
</dbReference>
<keyword evidence="13 15" id="KW-0807">Transducer</keyword>
<keyword evidence="2 15" id="KW-0600">Photoreceptor protein</keyword>
<sequence>MNRRCISPAFVTPSGRVSRAALRGGRPPHDMRLTHASAVITTLIITLQLSQTKNVTNNPCDTCACAVKSDASCENCFKVELDSLKQWKRRRRLCRVERSFDSDMLDVPNMVGPSSRHQPVLATSLSTVAKFKQQWPVELWRQYLFTDDYLMLINPHWLKFPPPHAAVNYSMGGLYILMMLAGGTGNGLVLVMYLRCRSLRTPGNILVASLALSDFLMLAKTPVFIFNSFNLGPALGKTGCLIYGFLGGLTGCTSIATLAAIALDRYWAIARPLEGLGTLTAVRARVLAVAAWLYAALFASVPAFDIGYGRYVPEGYLTSCSFDYLTDEIKPRYFIFVFFCAAWVTPFATITFCYINILRVVICKRNVSTTSSNDHRLSTRHVKEQAKKKAEMKLAVLVIAVIALFFVSWTPYAIIALMGIFGNRDLITPTSSMIPALFCKTAACINPFVYIITHPKFRKEIKNLFSKGKSRQYGGTMRTIGYTTDATTYHRPSKDSSETDVEVVEMKDIPFQGDGKRGKEGVKSVSGRLSEREGSQRSINESMKSYEGDVVSPPSWFRQPQFSKKRSFHRRSTRSVVSFDTNAVL</sequence>
<keyword evidence="9 15" id="KW-0472">Membrane</keyword>
<comment type="similarity">
    <text evidence="15">Belongs to the G-protein coupled receptor 1 family. Opsin subfamily.</text>
</comment>
<accession>A0ABQ7QT45</accession>
<dbReference type="InterPro" id="IPR001760">
    <property type="entry name" value="Opsin"/>
</dbReference>
<organism evidence="18 19">
    <name type="scientific">Plutella xylostella</name>
    <name type="common">Diamondback moth</name>
    <name type="synonym">Plutella maculipennis</name>
    <dbReference type="NCBI Taxonomy" id="51655"/>
    <lineage>
        <taxon>Eukaryota</taxon>
        <taxon>Metazoa</taxon>
        <taxon>Ecdysozoa</taxon>
        <taxon>Arthropoda</taxon>
        <taxon>Hexapoda</taxon>
        <taxon>Insecta</taxon>
        <taxon>Pterygota</taxon>
        <taxon>Neoptera</taxon>
        <taxon>Endopterygota</taxon>
        <taxon>Lepidoptera</taxon>
        <taxon>Glossata</taxon>
        <taxon>Ditrysia</taxon>
        <taxon>Yponomeutoidea</taxon>
        <taxon>Plutellidae</taxon>
        <taxon>Plutella</taxon>
    </lineage>
</organism>
<dbReference type="EMBL" id="JAHIBW010000009">
    <property type="protein sequence ID" value="KAG7308225.1"/>
    <property type="molecule type" value="Genomic_DNA"/>
</dbReference>
<protein>
    <recommendedName>
        <fullName evidence="17">G-protein coupled receptors family 1 profile domain-containing protein</fullName>
    </recommendedName>
</protein>
<dbReference type="PROSITE" id="PS50262">
    <property type="entry name" value="G_PROTEIN_RECEP_F1_2"/>
    <property type="match status" value="1"/>
</dbReference>
<keyword evidence="19" id="KW-1185">Reference proteome</keyword>
<evidence type="ECO:0000256" key="11">
    <source>
        <dbReference type="ARBA" id="ARBA00023170"/>
    </source>
</evidence>
<dbReference type="Gene3D" id="1.20.1070.10">
    <property type="entry name" value="Rhodopsin 7-helix transmembrane proteins"/>
    <property type="match status" value="1"/>
</dbReference>
<evidence type="ECO:0000313" key="18">
    <source>
        <dbReference type="EMBL" id="KAG7308225.1"/>
    </source>
</evidence>
<dbReference type="SUPFAM" id="SSF81321">
    <property type="entry name" value="Family A G protein-coupled receptor-like"/>
    <property type="match status" value="1"/>
</dbReference>
<evidence type="ECO:0000256" key="16">
    <source>
        <dbReference type="SAM" id="MobiDB-lite"/>
    </source>
</evidence>
<keyword evidence="6 15" id="KW-1133">Transmembrane helix</keyword>
<feature type="domain" description="G-protein coupled receptors family 1 profile" evidence="17">
    <location>
        <begin position="185"/>
        <end position="450"/>
    </location>
</feature>
<proteinExistence type="inferred from homology"/>
<feature type="transmembrane region" description="Helical" evidence="15">
    <location>
        <begin position="284"/>
        <end position="304"/>
    </location>
</feature>
<gene>
    <name evidence="18" type="ORF">JYU34_006899</name>
</gene>
<evidence type="ECO:0000256" key="13">
    <source>
        <dbReference type="ARBA" id="ARBA00023224"/>
    </source>
</evidence>
<comment type="caution">
    <text evidence="18">The sequence shown here is derived from an EMBL/GenBank/DDBJ whole genome shotgun (WGS) entry which is preliminary data.</text>
</comment>
<feature type="compositionally biased region" description="Basic and acidic residues" evidence="16">
    <location>
        <begin position="507"/>
        <end position="522"/>
    </location>
</feature>
<feature type="transmembrane region" description="Helical" evidence="15">
    <location>
        <begin position="241"/>
        <end position="263"/>
    </location>
</feature>
<feature type="transmembrane region" description="Helical" evidence="15">
    <location>
        <begin position="172"/>
        <end position="194"/>
    </location>
</feature>
<dbReference type="Proteomes" id="UP000823941">
    <property type="component" value="Chromosome 9"/>
</dbReference>
<comment type="subcellular location">
    <subcellularLocation>
        <location evidence="1 15">Membrane</location>
        <topology evidence="1 15">Multi-pass membrane protein</topology>
    </subcellularLocation>
</comment>
<keyword evidence="5 15" id="KW-0681">Retinal protein</keyword>
<evidence type="ECO:0000256" key="6">
    <source>
        <dbReference type="ARBA" id="ARBA00022989"/>
    </source>
</evidence>
<feature type="transmembrane region" description="Helical" evidence="15">
    <location>
        <begin position="394"/>
        <end position="421"/>
    </location>
</feature>
<feature type="transmembrane region" description="Helical" evidence="15">
    <location>
        <begin position="206"/>
        <end position="229"/>
    </location>
</feature>
<dbReference type="PROSITE" id="PS00237">
    <property type="entry name" value="G_PROTEIN_RECEP_F1_1"/>
    <property type="match status" value="1"/>
</dbReference>
<evidence type="ECO:0000256" key="9">
    <source>
        <dbReference type="ARBA" id="ARBA00023136"/>
    </source>
</evidence>
<feature type="transmembrane region" description="Helical" evidence="15">
    <location>
        <begin position="433"/>
        <end position="452"/>
    </location>
</feature>
<evidence type="ECO:0000256" key="1">
    <source>
        <dbReference type="ARBA" id="ARBA00004141"/>
    </source>
</evidence>
<evidence type="ECO:0000256" key="3">
    <source>
        <dbReference type="ARBA" id="ARBA00022606"/>
    </source>
</evidence>
<evidence type="ECO:0000256" key="8">
    <source>
        <dbReference type="ARBA" id="ARBA00023040"/>
    </source>
</evidence>
<feature type="compositionally biased region" description="Basic residues" evidence="16">
    <location>
        <begin position="563"/>
        <end position="573"/>
    </location>
</feature>
<keyword evidence="11 15" id="KW-0675">Receptor</keyword>
<evidence type="ECO:0000256" key="7">
    <source>
        <dbReference type="ARBA" id="ARBA00022991"/>
    </source>
</evidence>
<evidence type="ECO:0000256" key="4">
    <source>
        <dbReference type="ARBA" id="ARBA00022692"/>
    </source>
</evidence>
<dbReference type="Pfam" id="PF00001">
    <property type="entry name" value="7tm_1"/>
    <property type="match status" value="1"/>
</dbReference>
<dbReference type="InterPro" id="IPR000276">
    <property type="entry name" value="GPCR_Rhodpsn"/>
</dbReference>
<dbReference type="PRINTS" id="PR00238">
    <property type="entry name" value="OPSIN"/>
</dbReference>
<keyword evidence="14" id="KW-0844">Vision</keyword>
<evidence type="ECO:0000259" key="17">
    <source>
        <dbReference type="PROSITE" id="PS50262"/>
    </source>
</evidence>
<evidence type="ECO:0000256" key="5">
    <source>
        <dbReference type="ARBA" id="ARBA00022925"/>
    </source>
</evidence>
<keyword evidence="4 15" id="KW-0812">Transmembrane</keyword>
<keyword evidence="10" id="KW-1015">Disulfide bond</keyword>
<dbReference type="PANTHER" id="PTHR24240">
    <property type="entry name" value="OPSIN"/>
    <property type="match status" value="1"/>
</dbReference>
<feature type="transmembrane region" description="Helical" evidence="15">
    <location>
        <begin position="333"/>
        <end position="355"/>
    </location>
</feature>
<keyword evidence="3 15" id="KW-0716">Sensory transduction</keyword>